<keyword evidence="1" id="KW-1133">Transmembrane helix</keyword>
<evidence type="ECO:0000313" key="3">
    <source>
        <dbReference type="EMBL" id="AYW92041.1"/>
    </source>
</evidence>
<dbReference type="Pfam" id="PF20455">
    <property type="entry name" value="DUF6708"/>
    <property type="match status" value="1"/>
</dbReference>
<reference evidence="3" key="1">
    <citation type="submission" date="2018-11" db="EMBL/GenBank/DDBJ databases">
        <title>FDA dAtabase for Regulatory Grade micrObial Sequences (FDA-ARGOS): Supporting development and validation of Infectious Disease Dx tests.</title>
        <authorList>
            <person name="Bliska J."/>
            <person name="Cleland M.-M."/>
            <person name="Tallon L."/>
            <person name="Sadzewicz L."/>
            <person name="Zhao X."/>
            <person name="Vavikolanu K."/>
            <person name="Mehta A."/>
            <person name="Aluvathingal J."/>
            <person name="Nadendla S."/>
            <person name="Yan Y."/>
            <person name="Sichtig H."/>
        </authorList>
    </citation>
    <scope>NUCLEOTIDE SEQUENCE [LARGE SCALE GENOMIC DNA]</scope>
    <source>
        <strain evidence="3">FDAARGOS_581</strain>
    </source>
</reference>
<evidence type="ECO:0000313" key="4">
    <source>
        <dbReference type="Proteomes" id="UP000268669"/>
    </source>
</evidence>
<keyword evidence="4" id="KW-1185">Reference proteome</keyword>
<evidence type="ECO:0000256" key="1">
    <source>
        <dbReference type="SAM" id="Phobius"/>
    </source>
</evidence>
<dbReference type="RefSeq" id="WP_050321399.1">
    <property type="nucleotide sequence ID" value="NZ_CIKF01000034.1"/>
</dbReference>
<keyword evidence="1" id="KW-0472">Membrane</keyword>
<feature type="domain" description="DUF6708" evidence="2">
    <location>
        <begin position="116"/>
        <end position="293"/>
    </location>
</feature>
<dbReference type="EMBL" id="CP033713">
    <property type="protein sequence ID" value="AYW92041.1"/>
    <property type="molecule type" value="Genomic_DNA"/>
</dbReference>
<feature type="transmembrane region" description="Helical" evidence="1">
    <location>
        <begin position="243"/>
        <end position="268"/>
    </location>
</feature>
<proteinExistence type="predicted"/>
<feature type="transmembrane region" description="Helical" evidence="1">
    <location>
        <begin position="64"/>
        <end position="88"/>
    </location>
</feature>
<evidence type="ECO:0000259" key="2">
    <source>
        <dbReference type="Pfam" id="PF20455"/>
    </source>
</evidence>
<sequence>MDYYGLYPKFKLNRSLNEDEKKHQLKQNETIDLNGERVVPDASVISINSNYLELVDKYYSSKGLAGLLSAFGFGACMFMLISIIVITIPDEGWISWDDFGFIFIFVLITVPMGLWMLYLLKTEWFAWTHYPVRFDKKNRLVHVHRTDGSTYSISWDKVFFTSGLGHRKDFNKDYYISGHVLADDNDTVIDTFCLPATHSNREQLNRHWEFVRRYMEEGPKAVIDVVDFCLPIEKRRESYKFGLLYLLSQFNGAPIFLLPLFFALSFIFSIPRYLAIVTSKRPIWPKNIEALCVITANDPYCITAANNSKRPWRDIFKRAPTEDKK</sequence>
<feature type="transmembrane region" description="Helical" evidence="1">
    <location>
        <begin position="100"/>
        <end position="120"/>
    </location>
</feature>
<accession>A0ABN5R587</accession>
<dbReference type="InterPro" id="IPR046554">
    <property type="entry name" value="DUF6708"/>
</dbReference>
<keyword evidence="1" id="KW-0812">Transmembrane</keyword>
<gene>
    <name evidence="3" type="ORF">EGX47_12530</name>
</gene>
<organism evidence="3 4">
    <name type="scientific">Yersinia pseudotuberculosis</name>
    <dbReference type="NCBI Taxonomy" id="633"/>
    <lineage>
        <taxon>Bacteria</taxon>
        <taxon>Pseudomonadati</taxon>
        <taxon>Pseudomonadota</taxon>
        <taxon>Gammaproteobacteria</taxon>
        <taxon>Enterobacterales</taxon>
        <taxon>Yersiniaceae</taxon>
        <taxon>Yersinia</taxon>
    </lineage>
</organism>
<dbReference type="Proteomes" id="UP000268669">
    <property type="component" value="Chromosome"/>
</dbReference>
<name>A0ABN5R587_YERPU</name>
<protein>
    <recommendedName>
        <fullName evidence="2">DUF6708 domain-containing protein</fullName>
    </recommendedName>
</protein>